<dbReference type="PANTHER" id="PTHR23227">
    <property type="entry name" value="BUCENTAUR RELATED"/>
    <property type="match status" value="1"/>
</dbReference>
<accession>A0A453I402</accession>
<dbReference type="Proteomes" id="UP000015105">
    <property type="component" value="Chromosome 4D"/>
</dbReference>
<reference evidence="1" key="4">
    <citation type="submission" date="2019-03" db="UniProtKB">
        <authorList>
            <consortium name="EnsemblPlants"/>
        </authorList>
    </citation>
    <scope>IDENTIFICATION</scope>
</reference>
<reference evidence="2" key="2">
    <citation type="journal article" date="2017" name="Nat. Plants">
        <title>The Aegilops tauschii genome reveals multiple impacts of transposons.</title>
        <authorList>
            <person name="Zhao G."/>
            <person name="Zou C."/>
            <person name="Li K."/>
            <person name="Wang K."/>
            <person name="Li T."/>
            <person name="Gao L."/>
            <person name="Zhang X."/>
            <person name="Wang H."/>
            <person name="Yang Z."/>
            <person name="Liu X."/>
            <person name="Jiang W."/>
            <person name="Mao L."/>
            <person name="Kong X."/>
            <person name="Jiao Y."/>
            <person name="Jia J."/>
        </authorList>
    </citation>
    <scope>NUCLEOTIDE SEQUENCE [LARGE SCALE GENOMIC DNA]</scope>
    <source>
        <strain evidence="2">cv. AL8/78</strain>
    </source>
</reference>
<dbReference type="InterPro" id="IPR036691">
    <property type="entry name" value="Endo/exonu/phosph_ase_sf"/>
</dbReference>
<dbReference type="EnsemblPlants" id="AET4Gv20439700.13">
    <property type="protein sequence ID" value="AET4Gv20439700.13"/>
    <property type="gene ID" value="AET4Gv20439700"/>
</dbReference>
<dbReference type="SUPFAM" id="SSF56219">
    <property type="entry name" value="DNase I-like"/>
    <property type="match status" value="1"/>
</dbReference>
<name>A0A453I402_AEGTS</name>
<reference evidence="1" key="3">
    <citation type="journal article" date="2017" name="Nature">
        <title>Genome sequence of the progenitor of the wheat D genome Aegilops tauschii.</title>
        <authorList>
            <person name="Luo M.C."/>
            <person name="Gu Y.Q."/>
            <person name="Puiu D."/>
            <person name="Wang H."/>
            <person name="Twardziok S.O."/>
            <person name="Deal K.R."/>
            <person name="Huo N."/>
            <person name="Zhu T."/>
            <person name="Wang L."/>
            <person name="Wang Y."/>
            <person name="McGuire P.E."/>
            <person name="Liu S."/>
            <person name="Long H."/>
            <person name="Ramasamy R.K."/>
            <person name="Rodriguez J.C."/>
            <person name="Van S.L."/>
            <person name="Yuan L."/>
            <person name="Wang Z."/>
            <person name="Xia Z."/>
            <person name="Xiao L."/>
            <person name="Anderson O.D."/>
            <person name="Ouyang S."/>
            <person name="Liang Y."/>
            <person name="Zimin A.V."/>
            <person name="Pertea G."/>
            <person name="Qi P."/>
            <person name="Bennetzen J.L."/>
            <person name="Dai X."/>
            <person name="Dawson M.W."/>
            <person name="Muller H.G."/>
            <person name="Kugler K."/>
            <person name="Rivarola-Duarte L."/>
            <person name="Spannagl M."/>
            <person name="Mayer K.F.X."/>
            <person name="Lu F.H."/>
            <person name="Bevan M.W."/>
            <person name="Leroy P."/>
            <person name="Li P."/>
            <person name="You F.M."/>
            <person name="Sun Q."/>
            <person name="Liu Z."/>
            <person name="Lyons E."/>
            <person name="Wicker T."/>
            <person name="Salzberg S.L."/>
            <person name="Devos K.M."/>
            <person name="Dvorak J."/>
        </authorList>
    </citation>
    <scope>NUCLEOTIDE SEQUENCE [LARGE SCALE GENOMIC DNA]</scope>
    <source>
        <strain evidence="1">cv. AL8/78</strain>
    </source>
</reference>
<evidence type="ECO:0000313" key="1">
    <source>
        <dbReference type="EnsemblPlants" id="AET4Gv20439700.13"/>
    </source>
</evidence>
<dbReference type="AlphaFoldDB" id="A0A453I402"/>
<reference evidence="1" key="5">
    <citation type="journal article" date="2021" name="G3 (Bethesda)">
        <title>Aegilops tauschii genome assembly Aet v5.0 features greater sequence contiguity and improved annotation.</title>
        <authorList>
            <person name="Wang L."/>
            <person name="Zhu T."/>
            <person name="Rodriguez J.C."/>
            <person name="Deal K.R."/>
            <person name="Dubcovsky J."/>
            <person name="McGuire P.E."/>
            <person name="Lux T."/>
            <person name="Spannagl M."/>
            <person name="Mayer K.F.X."/>
            <person name="Baldrich P."/>
            <person name="Meyers B.C."/>
            <person name="Huo N."/>
            <person name="Gu Y.Q."/>
            <person name="Zhou H."/>
            <person name="Devos K.M."/>
            <person name="Bennetzen J.L."/>
            <person name="Unver T."/>
            <person name="Budak H."/>
            <person name="Gulick P.J."/>
            <person name="Galiba G."/>
            <person name="Kalapos B."/>
            <person name="Nelson D.R."/>
            <person name="Li P."/>
            <person name="You F.M."/>
            <person name="Luo M.C."/>
            <person name="Dvorak J."/>
        </authorList>
    </citation>
    <scope>NUCLEOTIDE SEQUENCE [LARGE SCALE GENOMIC DNA]</scope>
    <source>
        <strain evidence="1">cv. AL8/78</strain>
    </source>
</reference>
<organism evidence="1 2">
    <name type="scientific">Aegilops tauschii subsp. strangulata</name>
    <name type="common">Goatgrass</name>
    <dbReference type="NCBI Taxonomy" id="200361"/>
    <lineage>
        <taxon>Eukaryota</taxon>
        <taxon>Viridiplantae</taxon>
        <taxon>Streptophyta</taxon>
        <taxon>Embryophyta</taxon>
        <taxon>Tracheophyta</taxon>
        <taxon>Spermatophyta</taxon>
        <taxon>Magnoliopsida</taxon>
        <taxon>Liliopsida</taxon>
        <taxon>Poales</taxon>
        <taxon>Poaceae</taxon>
        <taxon>BOP clade</taxon>
        <taxon>Pooideae</taxon>
        <taxon>Triticodae</taxon>
        <taxon>Triticeae</taxon>
        <taxon>Triticinae</taxon>
        <taxon>Aegilops</taxon>
    </lineage>
</organism>
<dbReference type="Gramene" id="AET4Gv20439700.13">
    <property type="protein sequence ID" value="AET4Gv20439700.13"/>
    <property type="gene ID" value="AET4Gv20439700"/>
</dbReference>
<evidence type="ECO:0000313" key="2">
    <source>
        <dbReference type="Proteomes" id="UP000015105"/>
    </source>
</evidence>
<evidence type="ECO:0008006" key="3">
    <source>
        <dbReference type="Google" id="ProtNLM"/>
    </source>
</evidence>
<dbReference type="InterPro" id="IPR027124">
    <property type="entry name" value="Swc5/CFDP1/2"/>
</dbReference>
<keyword evidence="2" id="KW-1185">Reference proteome</keyword>
<reference evidence="2" key="1">
    <citation type="journal article" date="2014" name="Science">
        <title>Ancient hybridizations among the ancestral genomes of bread wheat.</title>
        <authorList>
            <consortium name="International Wheat Genome Sequencing Consortium,"/>
            <person name="Marcussen T."/>
            <person name="Sandve S.R."/>
            <person name="Heier L."/>
            <person name="Spannagl M."/>
            <person name="Pfeifer M."/>
            <person name="Jakobsen K.S."/>
            <person name="Wulff B.B."/>
            <person name="Steuernagel B."/>
            <person name="Mayer K.F."/>
            <person name="Olsen O.A."/>
        </authorList>
    </citation>
    <scope>NUCLEOTIDE SEQUENCE [LARGE SCALE GENOMIC DNA]</scope>
    <source>
        <strain evidence="2">cv. AL8/78</strain>
    </source>
</reference>
<sequence>MLWYTGTTENRNGVGILINKSLKYGVVDIKRCGDRIILDKLVVGDLVLNVISVYDPQVGHNENTKRGFLEGLEGMVRSVPTGEKLFIGGDLNGHVATSSTGFEGVHGGFSYGIMNQEGEDVLSFALAYDMNIANTLFKKRESHLVTFSSGQHSSQIDFDLSRREDRRACLDCKVIPRDCCPST</sequence>
<dbReference type="Gene3D" id="3.60.10.10">
    <property type="entry name" value="Endonuclease/exonuclease/phosphatase"/>
    <property type="match status" value="1"/>
</dbReference>
<dbReference type="PANTHER" id="PTHR23227:SF67">
    <property type="entry name" value="CRANIOFACIAL DEVELOPMENT PROTEIN 2-LIKE"/>
    <property type="match status" value="1"/>
</dbReference>
<protein>
    <recommendedName>
        <fullName evidence="3">Craniofacial development protein 2-like</fullName>
    </recommendedName>
</protein>
<proteinExistence type="predicted"/>